<evidence type="ECO:0000256" key="1">
    <source>
        <dbReference type="SAM" id="SignalP"/>
    </source>
</evidence>
<dbReference type="RefSeq" id="WP_164037120.1">
    <property type="nucleotide sequence ID" value="NZ_JAAGNZ010000001.1"/>
</dbReference>
<reference evidence="2 3" key="1">
    <citation type="submission" date="2020-02" db="EMBL/GenBank/DDBJ databases">
        <title>Draft genome sequence of two Spirosoma agri KCTC 52727 and Spirosoma terrae KCTC 52035.</title>
        <authorList>
            <person name="Rojas J."/>
            <person name="Ambika Manirajan B."/>
            <person name="Ratering S."/>
            <person name="Suarez C."/>
            <person name="Schnell S."/>
        </authorList>
    </citation>
    <scope>NUCLEOTIDE SEQUENCE [LARGE SCALE GENOMIC DNA]</scope>
    <source>
        <strain evidence="2 3">KCTC 52727</strain>
    </source>
</reference>
<feature type="chain" id="PRO_5026717144" evidence="1">
    <location>
        <begin position="20"/>
        <end position="304"/>
    </location>
</feature>
<keyword evidence="3" id="KW-1185">Reference proteome</keyword>
<gene>
    <name evidence="2" type="ORF">GK091_10575</name>
</gene>
<sequence>MKRLVLVISLLGCLCSAQAQELNCQVTINSDQLFAQQKTDFSYVNQLKGIITEFMNNRRWSNDQFTVSERINCSMNINLIKSLTQGAFEATAQIVVTRPVYGTNYETTTFSYVDRSFNFVYLPTTPVYYRENQFSDDLTSLLAFYANVILAVDYDTFSKRGGSPFIQRAFTIMNLAQQGSPNGAWQTGGDRRNRYWLVENLQNQQLLPFRDGLYTYHRLGLDVFASNPVQVRKQTLAMLTAIRTIGLQLPNSVLINSFFDAKSQELLNILYEGTPTERKQAFELLSYLDPGKTEAYRKLVAAGQ</sequence>
<dbReference type="Proteomes" id="UP000477386">
    <property type="component" value="Unassembled WGS sequence"/>
</dbReference>
<comment type="caution">
    <text evidence="2">The sequence shown here is derived from an EMBL/GenBank/DDBJ whole genome shotgun (WGS) entry which is preliminary data.</text>
</comment>
<dbReference type="InterPro" id="IPR032274">
    <property type="entry name" value="DUF4835"/>
</dbReference>
<name>A0A6M0IHI3_9BACT</name>
<evidence type="ECO:0000313" key="3">
    <source>
        <dbReference type="Proteomes" id="UP000477386"/>
    </source>
</evidence>
<keyword evidence="1" id="KW-0732">Signal</keyword>
<protein>
    <submittedName>
        <fullName evidence="2">DUF4835 family protein</fullName>
    </submittedName>
</protein>
<accession>A0A6M0IHI3</accession>
<dbReference type="EMBL" id="JAAGNZ010000001">
    <property type="protein sequence ID" value="NEU67327.1"/>
    <property type="molecule type" value="Genomic_DNA"/>
</dbReference>
<feature type="signal peptide" evidence="1">
    <location>
        <begin position="1"/>
        <end position="19"/>
    </location>
</feature>
<dbReference type="Pfam" id="PF16119">
    <property type="entry name" value="DUF4835"/>
    <property type="match status" value="1"/>
</dbReference>
<dbReference type="AlphaFoldDB" id="A0A6M0IHI3"/>
<organism evidence="2 3">
    <name type="scientific">Spirosoma agri</name>
    <dbReference type="NCBI Taxonomy" id="1987381"/>
    <lineage>
        <taxon>Bacteria</taxon>
        <taxon>Pseudomonadati</taxon>
        <taxon>Bacteroidota</taxon>
        <taxon>Cytophagia</taxon>
        <taxon>Cytophagales</taxon>
        <taxon>Cytophagaceae</taxon>
        <taxon>Spirosoma</taxon>
    </lineage>
</organism>
<proteinExistence type="predicted"/>
<evidence type="ECO:0000313" key="2">
    <source>
        <dbReference type="EMBL" id="NEU67327.1"/>
    </source>
</evidence>